<evidence type="ECO:0000313" key="7">
    <source>
        <dbReference type="Proteomes" id="UP000516160"/>
    </source>
</evidence>
<gene>
    <name evidence="6" type="ORF">HYG86_15010</name>
</gene>
<evidence type="ECO:0000256" key="4">
    <source>
        <dbReference type="ARBA" id="ARBA00022840"/>
    </source>
</evidence>
<name>A0A7G9WBC2_ALKCA</name>
<dbReference type="PANTHER" id="PTHR42711">
    <property type="entry name" value="ABC TRANSPORTER ATP-BINDING PROTEIN"/>
    <property type="match status" value="1"/>
</dbReference>
<dbReference type="RefSeq" id="WP_213166383.1">
    <property type="nucleotide sequence ID" value="NZ_CP058559.1"/>
</dbReference>
<reference evidence="6 7" key="1">
    <citation type="submission" date="2020-07" db="EMBL/GenBank/DDBJ databases">
        <title>Alkalicella. sp. LB2 genome.</title>
        <authorList>
            <person name="Postec A."/>
            <person name="Quemeneur M."/>
        </authorList>
    </citation>
    <scope>NUCLEOTIDE SEQUENCE [LARGE SCALE GENOMIC DNA]</scope>
    <source>
        <strain evidence="6 7">LB2</strain>
    </source>
</reference>
<keyword evidence="4 6" id="KW-0067">ATP-binding</keyword>
<dbReference type="KEGG" id="acae:HYG86_15010"/>
<evidence type="ECO:0000259" key="5">
    <source>
        <dbReference type="Pfam" id="PF00005"/>
    </source>
</evidence>
<dbReference type="Proteomes" id="UP000516160">
    <property type="component" value="Chromosome"/>
</dbReference>
<organism evidence="6 7">
    <name type="scientific">Alkalicella caledoniensis</name>
    <dbReference type="NCBI Taxonomy" id="2731377"/>
    <lineage>
        <taxon>Bacteria</taxon>
        <taxon>Bacillati</taxon>
        <taxon>Bacillota</taxon>
        <taxon>Clostridia</taxon>
        <taxon>Eubacteriales</taxon>
        <taxon>Proteinivoracaceae</taxon>
        <taxon>Alkalicella</taxon>
    </lineage>
</organism>
<feature type="domain" description="ABC transporter" evidence="5">
    <location>
        <begin position="22"/>
        <end position="99"/>
    </location>
</feature>
<comment type="similarity">
    <text evidence="1">Belongs to the ABC transporter superfamily.</text>
</comment>
<sequence length="112" mass="12423">MIKVEKVNKKFYDKKNGDFYALDDINFNVEQGEIFGLLGPNGAGKTTMLRIMATIMGQTEGTVTVNGYDTVKNPEEVKKSIGFLSGNTKLYKKLTPVETEGTEKVPSKRKKA</sequence>
<keyword evidence="7" id="KW-1185">Reference proteome</keyword>
<dbReference type="Pfam" id="PF00005">
    <property type="entry name" value="ABC_tran"/>
    <property type="match status" value="1"/>
</dbReference>
<dbReference type="Gene3D" id="3.40.50.300">
    <property type="entry name" value="P-loop containing nucleotide triphosphate hydrolases"/>
    <property type="match status" value="1"/>
</dbReference>
<keyword evidence="3" id="KW-0547">Nucleotide-binding</keyword>
<dbReference type="EMBL" id="CP058559">
    <property type="protein sequence ID" value="QNO15984.1"/>
    <property type="molecule type" value="Genomic_DNA"/>
</dbReference>
<dbReference type="SUPFAM" id="SSF52540">
    <property type="entry name" value="P-loop containing nucleoside triphosphate hydrolases"/>
    <property type="match status" value="1"/>
</dbReference>
<dbReference type="GO" id="GO:0005524">
    <property type="term" value="F:ATP binding"/>
    <property type="evidence" value="ECO:0007669"/>
    <property type="project" value="UniProtKB-KW"/>
</dbReference>
<evidence type="ECO:0000256" key="3">
    <source>
        <dbReference type="ARBA" id="ARBA00022741"/>
    </source>
</evidence>
<dbReference type="AlphaFoldDB" id="A0A7G9WBC2"/>
<accession>A0A7G9WBC2</accession>
<evidence type="ECO:0000256" key="2">
    <source>
        <dbReference type="ARBA" id="ARBA00022448"/>
    </source>
</evidence>
<dbReference type="InterPro" id="IPR027417">
    <property type="entry name" value="P-loop_NTPase"/>
</dbReference>
<dbReference type="GO" id="GO:0016887">
    <property type="term" value="F:ATP hydrolysis activity"/>
    <property type="evidence" value="ECO:0007669"/>
    <property type="project" value="InterPro"/>
</dbReference>
<evidence type="ECO:0000256" key="1">
    <source>
        <dbReference type="ARBA" id="ARBA00005417"/>
    </source>
</evidence>
<proteinExistence type="inferred from homology"/>
<dbReference type="InterPro" id="IPR003439">
    <property type="entry name" value="ABC_transporter-like_ATP-bd"/>
</dbReference>
<evidence type="ECO:0000313" key="6">
    <source>
        <dbReference type="EMBL" id="QNO15984.1"/>
    </source>
</evidence>
<dbReference type="PANTHER" id="PTHR42711:SF5">
    <property type="entry name" value="ABC TRANSPORTER ATP-BINDING PROTEIN NATA"/>
    <property type="match status" value="1"/>
</dbReference>
<protein>
    <submittedName>
        <fullName evidence="6">ATP-binding cassette domain-containing protein</fullName>
    </submittedName>
</protein>
<dbReference type="InterPro" id="IPR050763">
    <property type="entry name" value="ABC_transporter_ATP-binding"/>
</dbReference>
<keyword evidence="2" id="KW-0813">Transport</keyword>